<proteinExistence type="predicted"/>
<dbReference type="Pfam" id="PF00702">
    <property type="entry name" value="Hydrolase"/>
    <property type="match status" value="1"/>
</dbReference>
<dbReference type="PANTHER" id="PTHR42896">
    <property type="entry name" value="XYLULOSE-1,5-BISPHOSPHATE (XUBP) PHOSPHATASE"/>
    <property type="match status" value="1"/>
</dbReference>
<dbReference type="NCBIfam" id="TIGR01509">
    <property type="entry name" value="HAD-SF-IA-v3"/>
    <property type="match status" value="1"/>
</dbReference>
<protein>
    <submittedName>
        <fullName evidence="1">Uncharacterized protein</fullName>
    </submittedName>
</protein>
<dbReference type="InterPro" id="IPR006439">
    <property type="entry name" value="HAD-SF_hydro_IA"/>
</dbReference>
<comment type="caution">
    <text evidence="1">The sequence shown here is derived from an EMBL/GenBank/DDBJ whole genome shotgun (WGS) entry which is preliminary data.</text>
</comment>
<accession>A0AAW1PYK8</accession>
<dbReference type="AlphaFoldDB" id="A0AAW1PYK8"/>
<dbReference type="Gene3D" id="3.40.50.1000">
    <property type="entry name" value="HAD superfamily/HAD-like"/>
    <property type="match status" value="1"/>
</dbReference>
<dbReference type="Gene3D" id="1.10.150.240">
    <property type="entry name" value="Putative phosphatase, domain 2"/>
    <property type="match status" value="1"/>
</dbReference>
<dbReference type="SUPFAM" id="SSF56784">
    <property type="entry name" value="HAD-like"/>
    <property type="match status" value="1"/>
</dbReference>
<dbReference type="PANTHER" id="PTHR42896:SF4">
    <property type="entry name" value="OS08G0485900 PROTEIN"/>
    <property type="match status" value="1"/>
</dbReference>
<evidence type="ECO:0000313" key="2">
    <source>
        <dbReference type="Proteomes" id="UP001438707"/>
    </source>
</evidence>
<keyword evidence="2" id="KW-1185">Reference proteome</keyword>
<dbReference type="Proteomes" id="UP001438707">
    <property type="component" value="Unassembled WGS sequence"/>
</dbReference>
<name>A0AAW1PYK8_9CHLO</name>
<gene>
    <name evidence="1" type="ORF">WJX74_008854</name>
</gene>
<dbReference type="InterPro" id="IPR044999">
    <property type="entry name" value="CbbY-like"/>
</dbReference>
<dbReference type="GO" id="GO:0016787">
    <property type="term" value="F:hydrolase activity"/>
    <property type="evidence" value="ECO:0007669"/>
    <property type="project" value="InterPro"/>
</dbReference>
<dbReference type="SFLD" id="SFLDG01129">
    <property type="entry name" value="C1.5:_HAD__Beta-PGM__Phosphata"/>
    <property type="match status" value="1"/>
</dbReference>
<evidence type="ECO:0000313" key="1">
    <source>
        <dbReference type="EMBL" id="KAK9818786.1"/>
    </source>
</evidence>
<organism evidence="1 2">
    <name type="scientific">Apatococcus lobatus</name>
    <dbReference type="NCBI Taxonomy" id="904363"/>
    <lineage>
        <taxon>Eukaryota</taxon>
        <taxon>Viridiplantae</taxon>
        <taxon>Chlorophyta</taxon>
        <taxon>core chlorophytes</taxon>
        <taxon>Trebouxiophyceae</taxon>
        <taxon>Chlorellales</taxon>
        <taxon>Chlorellaceae</taxon>
        <taxon>Apatococcus</taxon>
    </lineage>
</organism>
<sequence length="334" mass="36740">MRQTAAVQAQSVGLDISCGASSFCRPACCCSNRRLPDGVKPRCFSKEVLQCQRQNRLGALMAMRSKCSSVYAAAAALKPEMKALIFDCDGVILESEGLHRIGYNDSFGHFSARHEGKEDIIDWNVKYYDMLQNTLGGGKQKMRWYFDRNGWPLSTLQEGVPSNDEQKAAFIDTLQEWKTARYQELIGSGDVQARPGIKRLVGEAMSVGLKVGVCTAATRSSAVVVLQSLLGRETFEALDVFIAGDDVPRKKPDPIIYKLAAERLGVHPEECLVVEDSRMGLQAAMDAGMRCLITFTDSTSSQEFVGAEKIVQDLDNSVTVQAMKSYQLSGDVRK</sequence>
<reference evidence="1 2" key="1">
    <citation type="journal article" date="2024" name="Nat. Commun.">
        <title>Phylogenomics reveals the evolutionary origins of lichenization in chlorophyte algae.</title>
        <authorList>
            <person name="Puginier C."/>
            <person name="Libourel C."/>
            <person name="Otte J."/>
            <person name="Skaloud P."/>
            <person name="Haon M."/>
            <person name="Grisel S."/>
            <person name="Petersen M."/>
            <person name="Berrin J.G."/>
            <person name="Delaux P.M."/>
            <person name="Dal Grande F."/>
            <person name="Keller J."/>
        </authorList>
    </citation>
    <scope>NUCLEOTIDE SEQUENCE [LARGE SCALE GENOMIC DNA]</scope>
    <source>
        <strain evidence="1 2">SAG 2145</strain>
    </source>
</reference>
<dbReference type="SFLD" id="SFLDS00003">
    <property type="entry name" value="Haloacid_Dehalogenase"/>
    <property type="match status" value="1"/>
</dbReference>
<dbReference type="InterPro" id="IPR023214">
    <property type="entry name" value="HAD_sf"/>
</dbReference>
<dbReference type="InterPro" id="IPR023198">
    <property type="entry name" value="PGP-like_dom2"/>
</dbReference>
<dbReference type="EMBL" id="JALJOS010000055">
    <property type="protein sequence ID" value="KAK9818786.1"/>
    <property type="molecule type" value="Genomic_DNA"/>
</dbReference>
<dbReference type="InterPro" id="IPR036412">
    <property type="entry name" value="HAD-like_sf"/>
</dbReference>